<accession>A0A385L384</accession>
<keyword evidence="2" id="KW-1185">Reference proteome</keyword>
<dbReference type="Proteomes" id="UP000289889">
    <property type="component" value="Segment"/>
</dbReference>
<evidence type="ECO:0000313" key="1">
    <source>
        <dbReference type="EMBL" id="AYA22232.1"/>
    </source>
</evidence>
<dbReference type="EMBL" id="MH267701">
    <property type="protein sequence ID" value="AYA22232.1"/>
    <property type="molecule type" value="Genomic_RNA"/>
</dbReference>
<evidence type="ECO:0000313" key="2">
    <source>
        <dbReference type="Proteomes" id="UP000289889"/>
    </source>
</evidence>
<proteinExistence type="predicted"/>
<organism evidence="1 2">
    <name type="scientific">Blackcurrant closterovirus 1</name>
    <dbReference type="NCBI Taxonomy" id="2734344"/>
    <lineage>
        <taxon>Viruses</taxon>
        <taxon>Riboviria</taxon>
        <taxon>Orthornavirae</taxon>
        <taxon>Kitrinoviricota</taxon>
        <taxon>Alsuviricetes</taxon>
        <taxon>Martellivirales</taxon>
        <taxon>Closteroviridae</taxon>
        <taxon>Closterovirus</taxon>
        <taxon>Closterovirus uniribi</taxon>
    </lineage>
</organism>
<dbReference type="GeneID" id="41702746"/>
<dbReference type="KEGG" id="vg:41702746"/>
<reference evidence="1 2" key="1">
    <citation type="journal article" date="2018" name="Virus Genes">
        <title>Molecular characterization and detection of a new closterovirus identified from blackcurrant by high-throughput sequencing.</title>
        <authorList>
            <person name="Zheng L."/>
            <person name="Wu L."/>
            <person name="Postman J."/>
            <person name="Liu H."/>
            <person name="Li R."/>
        </authorList>
    </citation>
    <scope>NUCLEOTIDE SEQUENCE [LARGE SCALE GENOMIC DNA]</scope>
    <source>
        <strain evidence="1">BC</strain>
    </source>
</reference>
<dbReference type="RefSeq" id="YP_009553649.1">
    <property type="nucleotide sequence ID" value="NC_040834.1"/>
</dbReference>
<sequence>MAYFTTAVLGRITNEKDYLAECTQPEKINTRNGLIEAITSFNMLLMITTSLSTRLNTFYVTSLTNTNKLCVLNGELKEAVDKAKAIIRAQLCARYALVSEKEFFSFIERCYKSLNLKNIPPFEHTVFNKAVNKVLDRESEYWGFRITPTLLQHQTLSQNKNLAGVVRLQLFGEQLGQPDVRHMLGGLSVQPTLPRRGGRGRGGLVTGDLENEIIEACDSDGDVGLMNNE</sequence>
<protein>
    <submittedName>
        <fullName evidence="1">26 kDa protein</fullName>
    </submittedName>
</protein>
<name>A0A385L384_9CLOS</name>